<dbReference type="EMBL" id="CAJFCW020000003">
    <property type="protein sequence ID" value="CAG9107101.1"/>
    <property type="molecule type" value="Genomic_DNA"/>
</dbReference>
<dbReference type="InterPro" id="IPR002048">
    <property type="entry name" value="EF_hand_dom"/>
</dbReference>
<dbReference type="Gene3D" id="1.10.238.10">
    <property type="entry name" value="EF-hand"/>
    <property type="match status" value="1"/>
</dbReference>
<dbReference type="SUPFAM" id="SSF47473">
    <property type="entry name" value="EF-hand"/>
    <property type="match status" value="1"/>
</dbReference>
<feature type="domain" description="EF-hand" evidence="4">
    <location>
        <begin position="70"/>
        <end position="105"/>
    </location>
</feature>
<sequence>MYDVLESCFPRLYGLRPNKPANLDKLLNQTHFDKHELRLLYRYFKNFCPNGVLNFDQLKEFYAQIFPRGQSEQYAWFVHRAFDLNFDGDVDFEDLAMTYSILTRGTAEERADWIFNFYDSQKEDKLGRIQLLSVMKSIYGLLGDKVRPIVHAPAIFSHMCDIFEKITHNETQYISRQQFLDYFLNSPSEQEQPTSTNSTKPSDHSSTPSIYTSDSNLSRITTDDFVTPYSSQCHINENGSLIDKEVESLAKTRDEDGVTVISVNNLECNYLHY</sequence>
<evidence type="ECO:0000313" key="6">
    <source>
        <dbReference type="Proteomes" id="UP000614601"/>
    </source>
</evidence>
<proteinExistence type="predicted"/>
<dbReference type="PANTHER" id="PTHR23055">
    <property type="entry name" value="CALCIUM BINDING PROTEINS"/>
    <property type="match status" value="1"/>
</dbReference>
<keyword evidence="6" id="KW-1185">Reference proteome</keyword>
<name>A0A811KP50_9BILA</name>
<dbReference type="AlphaFoldDB" id="A0A811KP50"/>
<dbReference type="PANTHER" id="PTHR23055:SF167">
    <property type="entry name" value="EF-HAND DOMAIN-CONTAINING PROTEIN"/>
    <property type="match status" value="1"/>
</dbReference>
<dbReference type="OrthoDB" id="191686at2759"/>
<feature type="region of interest" description="Disordered" evidence="3">
    <location>
        <begin position="187"/>
        <end position="215"/>
    </location>
</feature>
<organism evidence="5 6">
    <name type="scientific">Bursaphelenchus okinawaensis</name>
    <dbReference type="NCBI Taxonomy" id="465554"/>
    <lineage>
        <taxon>Eukaryota</taxon>
        <taxon>Metazoa</taxon>
        <taxon>Ecdysozoa</taxon>
        <taxon>Nematoda</taxon>
        <taxon>Chromadorea</taxon>
        <taxon>Rhabditida</taxon>
        <taxon>Tylenchina</taxon>
        <taxon>Tylenchomorpha</taxon>
        <taxon>Aphelenchoidea</taxon>
        <taxon>Aphelenchoididae</taxon>
        <taxon>Bursaphelenchus</taxon>
    </lineage>
</organism>
<evidence type="ECO:0000259" key="4">
    <source>
        <dbReference type="PROSITE" id="PS50222"/>
    </source>
</evidence>
<keyword evidence="2" id="KW-0677">Repeat</keyword>
<accession>A0A811KP50</accession>
<evidence type="ECO:0000313" key="5">
    <source>
        <dbReference type="EMBL" id="CAD5217099.1"/>
    </source>
</evidence>
<dbReference type="PRINTS" id="PR00450">
    <property type="entry name" value="RECOVERIN"/>
</dbReference>
<evidence type="ECO:0000256" key="2">
    <source>
        <dbReference type="ARBA" id="ARBA00022737"/>
    </source>
</evidence>
<protein>
    <recommendedName>
        <fullName evidence="4">EF-hand domain-containing protein</fullName>
    </recommendedName>
</protein>
<dbReference type="Proteomes" id="UP000783686">
    <property type="component" value="Unassembled WGS sequence"/>
</dbReference>
<dbReference type="InterPro" id="IPR011992">
    <property type="entry name" value="EF-hand-dom_pair"/>
</dbReference>
<reference evidence="5" key="1">
    <citation type="submission" date="2020-09" db="EMBL/GenBank/DDBJ databases">
        <authorList>
            <person name="Kikuchi T."/>
        </authorList>
    </citation>
    <scope>NUCLEOTIDE SEQUENCE</scope>
    <source>
        <strain evidence="5">SH1</strain>
    </source>
</reference>
<keyword evidence="1" id="KW-0479">Metal-binding</keyword>
<dbReference type="Proteomes" id="UP000614601">
    <property type="component" value="Unassembled WGS sequence"/>
</dbReference>
<dbReference type="PROSITE" id="PS50222">
    <property type="entry name" value="EF_HAND_2"/>
    <property type="match status" value="1"/>
</dbReference>
<evidence type="ECO:0000256" key="1">
    <source>
        <dbReference type="ARBA" id="ARBA00022723"/>
    </source>
</evidence>
<comment type="caution">
    <text evidence="5">The sequence shown here is derived from an EMBL/GenBank/DDBJ whole genome shotgun (WGS) entry which is preliminary data.</text>
</comment>
<evidence type="ECO:0000256" key="3">
    <source>
        <dbReference type="SAM" id="MobiDB-lite"/>
    </source>
</evidence>
<gene>
    <name evidence="5" type="ORF">BOKJ2_LOCUS6918</name>
</gene>
<dbReference type="InterPro" id="IPR028846">
    <property type="entry name" value="Recoverin"/>
</dbReference>
<dbReference type="EMBL" id="CAJFDH010000003">
    <property type="protein sequence ID" value="CAD5217099.1"/>
    <property type="molecule type" value="Genomic_DNA"/>
</dbReference>
<dbReference type="GO" id="GO:0005509">
    <property type="term" value="F:calcium ion binding"/>
    <property type="evidence" value="ECO:0007669"/>
    <property type="project" value="InterPro"/>
</dbReference>